<dbReference type="Pfam" id="PF25549">
    <property type="entry name" value="DUF7927"/>
    <property type="match status" value="1"/>
</dbReference>
<reference evidence="3 4" key="1">
    <citation type="submission" date="2018-10" db="EMBL/GenBank/DDBJ databases">
        <title>Isolation from soil.</title>
        <authorList>
            <person name="Hu J."/>
        </authorList>
    </citation>
    <scope>NUCLEOTIDE SEQUENCE [LARGE SCALE GENOMIC DNA]</scope>
    <source>
        <strain evidence="3 4">NEAU-Ht49</strain>
    </source>
</reference>
<dbReference type="InterPro" id="IPR013783">
    <property type="entry name" value="Ig-like_fold"/>
</dbReference>
<proteinExistence type="predicted"/>
<name>A0A3M2LZJ5_9ACTN</name>
<comment type="caution">
    <text evidence="3">The sequence shown here is derived from an EMBL/GenBank/DDBJ whole genome shotgun (WGS) entry which is preliminary data.</text>
</comment>
<dbReference type="AlphaFoldDB" id="A0A3M2LZJ5"/>
<organism evidence="3 4">
    <name type="scientific">Actinomadura harenae</name>
    <dbReference type="NCBI Taxonomy" id="2483351"/>
    <lineage>
        <taxon>Bacteria</taxon>
        <taxon>Bacillati</taxon>
        <taxon>Actinomycetota</taxon>
        <taxon>Actinomycetes</taxon>
        <taxon>Streptosporangiales</taxon>
        <taxon>Thermomonosporaceae</taxon>
        <taxon>Actinomadura</taxon>
    </lineage>
</organism>
<accession>A0A3M2LZJ5</accession>
<dbReference type="Gene3D" id="2.60.40.10">
    <property type="entry name" value="Immunoglobulins"/>
    <property type="match status" value="1"/>
</dbReference>
<dbReference type="InterPro" id="IPR057687">
    <property type="entry name" value="DUF7927"/>
</dbReference>
<dbReference type="GO" id="GO:0005975">
    <property type="term" value="P:carbohydrate metabolic process"/>
    <property type="evidence" value="ECO:0007669"/>
    <property type="project" value="UniProtKB-ARBA"/>
</dbReference>
<protein>
    <submittedName>
        <fullName evidence="3">DUF11 domain-containing protein</fullName>
    </submittedName>
</protein>
<sequence length="389" mass="41175">MILSRRWRRHRHLAPPLALLGATLAMGAAVITLGAAGTGHPPAYPPVTPSATTSSSTALRPGPYASLVAVNLTVHGVPAIGQPAFAGRLGTADTEDAADGRRADYSHDPDHVKSLVTVAKPSGGTSGDAWDATSDTDAFGMALAPRGPELLRIATLRTDARCRPPRTRNTLTEPTIAGIPIGDGAKRVPVTGAQLGYDRVSTGVLNVTMTRVQRTTPATAEARAEIAIDGTLYDETSRIYSGPIARLVLGDVHAQCTGASPSSTPRPTPRPAELSVRKTVDKDHVRAGGVVRYTLTVENDGGKPMDAHFVDNMARILRRGDYNGDATATRGRVAYLRPRLTWTGRLAPGQKAKVTFTATARRVGTMRNVVIWGAPSGHVVTKVIPRRPR</sequence>
<evidence type="ECO:0000259" key="2">
    <source>
        <dbReference type="Pfam" id="PF25549"/>
    </source>
</evidence>
<feature type="compositionally biased region" description="Basic and acidic residues" evidence="1">
    <location>
        <begin position="98"/>
        <end position="108"/>
    </location>
</feature>
<evidence type="ECO:0000256" key="1">
    <source>
        <dbReference type="SAM" id="MobiDB-lite"/>
    </source>
</evidence>
<feature type="region of interest" description="Disordered" evidence="1">
    <location>
        <begin position="89"/>
        <end position="108"/>
    </location>
</feature>
<feature type="domain" description="DUF7927" evidence="2">
    <location>
        <begin position="274"/>
        <end position="367"/>
    </location>
</feature>
<dbReference type="OrthoDB" id="3225333at2"/>
<dbReference type="EMBL" id="RFFG01000042">
    <property type="protein sequence ID" value="RMI41485.1"/>
    <property type="molecule type" value="Genomic_DNA"/>
</dbReference>
<evidence type="ECO:0000313" key="3">
    <source>
        <dbReference type="EMBL" id="RMI41485.1"/>
    </source>
</evidence>
<gene>
    <name evidence="3" type="ORF">EBO15_22915</name>
</gene>
<keyword evidence="4" id="KW-1185">Reference proteome</keyword>
<dbReference type="Proteomes" id="UP000282674">
    <property type="component" value="Unassembled WGS sequence"/>
</dbReference>
<evidence type="ECO:0000313" key="4">
    <source>
        <dbReference type="Proteomes" id="UP000282674"/>
    </source>
</evidence>
<dbReference type="RefSeq" id="WP_122196484.1">
    <property type="nucleotide sequence ID" value="NZ_JBHSKC010000042.1"/>
</dbReference>